<protein>
    <submittedName>
        <fullName evidence="2">Uncharacterized protein</fullName>
    </submittedName>
</protein>
<accession>A0A4Z2GUP9</accession>
<evidence type="ECO:0000313" key="3">
    <source>
        <dbReference type="Proteomes" id="UP000314294"/>
    </source>
</evidence>
<evidence type="ECO:0000313" key="2">
    <source>
        <dbReference type="EMBL" id="TNN56970.1"/>
    </source>
</evidence>
<feature type="region of interest" description="Disordered" evidence="1">
    <location>
        <begin position="89"/>
        <end position="118"/>
    </location>
</feature>
<comment type="caution">
    <text evidence="2">The sequence shown here is derived from an EMBL/GenBank/DDBJ whole genome shotgun (WGS) entry which is preliminary data.</text>
</comment>
<dbReference type="EMBL" id="SRLO01000416">
    <property type="protein sequence ID" value="TNN56970.1"/>
    <property type="molecule type" value="Genomic_DNA"/>
</dbReference>
<gene>
    <name evidence="2" type="ORF">EYF80_032780</name>
</gene>
<keyword evidence="3" id="KW-1185">Reference proteome</keyword>
<proteinExistence type="predicted"/>
<reference evidence="2 3" key="1">
    <citation type="submission" date="2019-03" db="EMBL/GenBank/DDBJ databases">
        <title>First draft genome of Liparis tanakae, snailfish: a comprehensive survey of snailfish specific genes.</title>
        <authorList>
            <person name="Kim W."/>
            <person name="Song I."/>
            <person name="Jeong J.-H."/>
            <person name="Kim D."/>
            <person name="Kim S."/>
            <person name="Ryu S."/>
            <person name="Song J.Y."/>
            <person name="Lee S.K."/>
        </authorList>
    </citation>
    <scope>NUCLEOTIDE SEQUENCE [LARGE SCALE GENOMIC DNA]</scope>
    <source>
        <tissue evidence="2">Muscle</tissue>
    </source>
</reference>
<evidence type="ECO:0000256" key="1">
    <source>
        <dbReference type="SAM" id="MobiDB-lite"/>
    </source>
</evidence>
<dbReference type="Proteomes" id="UP000314294">
    <property type="component" value="Unassembled WGS sequence"/>
</dbReference>
<dbReference type="AlphaFoldDB" id="A0A4Z2GUP9"/>
<name>A0A4Z2GUP9_9TELE</name>
<organism evidence="2 3">
    <name type="scientific">Liparis tanakae</name>
    <name type="common">Tanaka's snailfish</name>
    <dbReference type="NCBI Taxonomy" id="230148"/>
    <lineage>
        <taxon>Eukaryota</taxon>
        <taxon>Metazoa</taxon>
        <taxon>Chordata</taxon>
        <taxon>Craniata</taxon>
        <taxon>Vertebrata</taxon>
        <taxon>Euteleostomi</taxon>
        <taxon>Actinopterygii</taxon>
        <taxon>Neopterygii</taxon>
        <taxon>Teleostei</taxon>
        <taxon>Neoteleostei</taxon>
        <taxon>Acanthomorphata</taxon>
        <taxon>Eupercaria</taxon>
        <taxon>Perciformes</taxon>
        <taxon>Cottioidei</taxon>
        <taxon>Cottales</taxon>
        <taxon>Liparidae</taxon>
        <taxon>Liparis</taxon>
    </lineage>
</organism>
<sequence>MDKSSPYQAKYGLWLEELITDTPANEKLLSAVRPRSDQLNSPSCRCAAAQRGKEIKLSLGELQGKRGSTSTALTPSPEPIIAETLFMSRSRQPEAKRTTPRSCKASRGAAQLYSTSSN</sequence>